<keyword evidence="2" id="KW-1185">Reference proteome</keyword>
<comment type="caution">
    <text evidence="1">The sequence shown here is derived from an EMBL/GenBank/DDBJ whole genome shotgun (WGS) entry which is preliminary data.</text>
</comment>
<gene>
    <name evidence="1" type="ORF">HCN56_03405</name>
</gene>
<dbReference type="AlphaFoldDB" id="A0A7X6CXZ8"/>
<accession>A0A7X6CXZ8</accession>
<organism evidence="1 2">
    <name type="scientific">Streptomyces lonarensis</name>
    <dbReference type="NCBI Taxonomy" id="700599"/>
    <lineage>
        <taxon>Bacteria</taxon>
        <taxon>Bacillati</taxon>
        <taxon>Actinomycetota</taxon>
        <taxon>Actinomycetes</taxon>
        <taxon>Kitasatosporales</taxon>
        <taxon>Streptomycetaceae</taxon>
        <taxon>Streptomyces</taxon>
    </lineage>
</organism>
<protein>
    <submittedName>
        <fullName evidence="1">Papain-like cysteine peptidase</fullName>
    </submittedName>
</protein>
<reference evidence="1 2" key="1">
    <citation type="submission" date="2020-03" db="EMBL/GenBank/DDBJ databases">
        <title>Draft genome of Streptomyces sp. ventii, isolated from the Axial Seamount in the Pacific Ocean, and resequencing of the two type strains Streptomyces lonarensis strain NCL 716 and Streptomyces bohaiensis strain 11A07.</title>
        <authorList>
            <person name="Loughran R.M."/>
            <person name="Pfannmuller K.M."/>
            <person name="Wasson B.J."/>
            <person name="Deadmond M.C."/>
            <person name="Paddock B.E."/>
            <person name="Koyack M.J."/>
            <person name="Gallegos D.A."/>
            <person name="Mitchell E.A."/>
            <person name="Ushijima B."/>
            <person name="Saw J.H."/>
            <person name="Mcphail K.L."/>
            <person name="Videau P."/>
        </authorList>
    </citation>
    <scope>NUCLEOTIDE SEQUENCE [LARGE SCALE GENOMIC DNA]</scope>
    <source>
        <strain evidence="1 2">NCL716</strain>
    </source>
</reference>
<evidence type="ECO:0000313" key="2">
    <source>
        <dbReference type="Proteomes" id="UP000578686"/>
    </source>
</evidence>
<proteinExistence type="predicted"/>
<dbReference type="RefSeq" id="WP_167967956.1">
    <property type="nucleotide sequence ID" value="NZ_JAAVJD010000012.1"/>
</dbReference>
<dbReference type="EMBL" id="JAAVJD010000012">
    <property type="protein sequence ID" value="NJQ04652.1"/>
    <property type="molecule type" value="Genomic_DNA"/>
</dbReference>
<dbReference type="Proteomes" id="UP000578686">
    <property type="component" value="Unassembled WGS sequence"/>
</dbReference>
<name>A0A7X6CXZ8_9ACTN</name>
<evidence type="ECO:0000313" key="1">
    <source>
        <dbReference type="EMBL" id="NJQ04652.1"/>
    </source>
</evidence>
<sequence>MPAPHPFDSCVGLGYHCEVTHQLRRVTGDERAAFFDWLDLELASVVEAIDTDFREVLRPGAVEPFSDGLCALDRGSDIRFFHDFAPGEPGRLTREDIEEQLPAVRAKFRHLADRFRARAASSARVLYIHHDAFDESAADDLRRLRATLAAAHPGHRFALLWVRRTPPTDGAALPPGIAWDTTPLVPGRWEGDDSAWDDVFDRLDPARLWP</sequence>